<comment type="function">
    <text evidence="1">Alpha-L-fucosidase is responsible for hydrolyzing the alpha-1,6-linked fucose joined to the reducing-end N-acetylglucosamine of the carbohydrate moieties of glycoproteins.</text>
</comment>
<evidence type="ECO:0000256" key="1">
    <source>
        <dbReference type="ARBA" id="ARBA00004071"/>
    </source>
</evidence>
<protein>
    <recommendedName>
        <fullName evidence="3">alpha-L-fucosidase</fullName>
        <ecNumber evidence="3">3.2.1.51</ecNumber>
    </recommendedName>
</protein>
<dbReference type="InterPro" id="IPR016286">
    <property type="entry name" value="FUC_metazoa-typ"/>
</dbReference>
<dbReference type="AlphaFoldDB" id="A0A521BIP1"/>
<dbReference type="Proteomes" id="UP000315971">
    <property type="component" value="Unassembled WGS sequence"/>
</dbReference>
<dbReference type="OrthoDB" id="107551at2"/>
<dbReference type="InterPro" id="IPR000933">
    <property type="entry name" value="Glyco_hydro_29"/>
</dbReference>
<dbReference type="PIRSF" id="PIRSF001092">
    <property type="entry name" value="Alpha-L-fucosidase"/>
    <property type="match status" value="1"/>
</dbReference>
<dbReference type="PANTHER" id="PTHR10030">
    <property type="entry name" value="ALPHA-L-FUCOSIDASE"/>
    <property type="match status" value="1"/>
</dbReference>
<evidence type="ECO:0000256" key="6">
    <source>
        <dbReference type="ARBA" id="ARBA00023295"/>
    </source>
</evidence>
<evidence type="ECO:0000256" key="7">
    <source>
        <dbReference type="PIRSR" id="PIRSR001092-1"/>
    </source>
</evidence>
<dbReference type="Pfam" id="PF01120">
    <property type="entry name" value="Alpha_L_fucos"/>
    <property type="match status" value="1"/>
</dbReference>
<evidence type="ECO:0000256" key="3">
    <source>
        <dbReference type="ARBA" id="ARBA00012662"/>
    </source>
</evidence>
<dbReference type="GO" id="GO:0006004">
    <property type="term" value="P:fucose metabolic process"/>
    <property type="evidence" value="ECO:0007669"/>
    <property type="project" value="InterPro"/>
</dbReference>
<dbReference type="GO" id="GO:0005764">
    <property type="term" value="C:lysosome"/>
    <property type="evidence" value="ECO:0007669"/>
    <property type="project" value="TreeGrafter"/>
</dbReference>
<evidence type="ECO:0000259" key="9">
    <source>
        <dbReference type="Pfam" id="PF01120"/>
    </source>
</evidence>
<organism evidence="10 11">
    <name type="scientific">Solitalea koreensis</name>
    <dbReference type="NCBI Taxonomy" id="543615"/>
    <lineage>
        <taxon>Bacteria</taxon>
        <taxon>Pseudomonadati</taxon>
        <taxon>Bacteroidota</taxon>
        <taxon>Sphingobacteriia</taxon>
        <taxon>Sphingobacteriales</taxon>
        <taxon>Sphingobacteriaceae</taxon>
        <taxon>Solitalea</taxon>
    </lineage>
</organism>
<reference evidence="10 11" key="1">
    <citation type="submission" date="2017-05" db="EMBL/GenBank/DDBJ databases">
        <authorList>
            <person name="Varghese N."/>
            <person name="Submissions S."/>
        </authorList>
    </citation>
    <scope>NUCLEOTIDE SEQUENCE [LARGE SCALE GENOMIC DNA]</scope>
    <source>
        <strain evidence="10 11">DSM 21342</strain>
    </source>
</reference>
<evidence type="ECO:0000313" key="10">
    <source>
        <dbReference type="EMBL" id="SMO47017.1"/>
    </source>
</evidence>
<dbReference type="Gene3D" id="3.20.20.80">
    <property type="entry name" value="Glycosidases"/>
    <property type="match status" value="1"/>
</dbReference>
<dbReference type="SUPFAM" id="SSF51445">
    <property type="entry name" value="(Trans)glycosidases"/>
    <property type="match status" value="1"/>
</dbReference>
<dbReference type="EC" id="3.2.1.51" evidence="3"/>
<dbReference type="InterPro" id="IPR057739">
    <property type="entry name" value="Glyco_hydro_29_N"/>
</dbReference>
<dbReference type="GO" id="GO:0004560">
    <property type="term" value="F:alpha-L-fucosidase activity"/>
    <property type="evidence" value="ECO:0007669"/>
    <property type="project" value="InterPro"/>
</dbReference>
<feature type="chain" id="PRO_5021949320" description="alpha-L-fucosidase" evidence="8">
    <location>
        <begin position="20"/>
        <end position="444"/>
    </location>
</feature>
<evidence type="ECO:0000256" key="8">
    <source>
        <dbReference type="SAM" id="SignalP"/>
    </source>
</evidence>
<gene>
    <name evidence="10" type="ORF">SAMN06265350_102235</name>
</gene>
<accession>A0A521BIP1</accession>
<feature type="site" description="May be important for catalysis" evidence="7">
    <location>
        <position position="286"/>
    </location>
</feature>
<feature type="signal peptide" evidence="8">
    <location>
        <begin position="1"/>
        <end position="19"/>
    </location>
</feature>
<proteinExistence type="inferred from homology"/>
<dbReference type="PANTHER" id="PTHR10030:SF37">
    <property type="entry name" value="ALPHA-L-FUCOSIDASE-RELATED"/>
    <property type="match status" value="1"/>
</dbReference>
<keyword evidence="11" id="KW-1185">Reference proteome</keyword>
<dbReference type="EMBL" id="FXSZ01000002">
    <property type="protein sequence ID" value="SMO47017.1"/>
    <property type="molecule type" value="Genomic_DNA"/>
</dbReference>
<dbReference type="SMART" id="SM00812">
    <property type="entry name" value="Alpha_L_fucos"/>
    <property type="match status" value="1"/>
</dbReference>
<keyword evidence="4 8" id="KW-0732">Signal</keyword>
<dbReference type="InterPro" id="IPR017853">
    <property type="entry name" value="GH"/>
</dbReference>
<feature type="domain" description="Glycoside hydrolase family 29 N-terminal" evidence="9">
    <location>
        <begin position="15"/>
        <end position="353"/>
    </location>
</feature>
<keyword evidence="5" id="KW-0378">Hydrolase</keyword>
<keyword evidence="6" id="KW-0326">Glycosidase</keyword>
<evidence type="ECO:0000256" key="2">
    <source>
        <dbReference type="ARBA" id="ARBA00007951"/>
    </source>
</evidence>
<evidence type="ECO:0000256" key="5">
    <source>
        <dbReference type="ARBA" id="ARBA00022801"/>
    </source>
</evidence>
<name>A0A521BIP1_9SPHI</name>
<comment type="similarity">
    <text evidence="2">Belongs to the glycosyl hydrolase 29 family.</text>
</comment>
<dbReference type="RefSeq" id="WP_142601762.1">
    <property type="nucleotide sequence ID" value="NZ_FXSZ01000002.1"/>
</dbReference>
<evidence type="ECO:0000256" key="4">
    <source>
        <dbReference type="ARBA" id="ARBA00022729"/>
    </source>
</evidence>
<dbReference type="GO" id="GO:0016139">
    <property type="term" value="P:glycoside catabolic process"/>
    <property type="evidence" value="ECO:0007669"/>
    <property type="project" value="TreeGrafter"/>
</dbReference>
<evidence type="ECO:0000313" key="11">
    <source>
        <dbReference type="Proteomes" id="UP000315971"/>
    </source>
</evidence>
<sequence>MKKKLILISLILGSLNVQAQENYQPSAANLEARKWFHDAKFGMFIHWGASSVLGDGEWVMNNRNIHVDDYTHLKDFFNPQQFDAKKWVATAKGAGMKYITFITRHHDSFSNWDTKESDWKITNTPYGKDVLKQLADECHKEGIKLVLYYSLLDWYRSDYQYWTGRTGKGTGRTEMGDWNNYIKFMKNQLTELLTNYGEISGIWFDGHWDQTAPEGEKDRSSRLNWHYDEIYSLIHRLQPQCMVGNNHHLSPLQGEDFQMFERDLPGENKSGLSFQKASDQLPLETCETLNGSWGYNIKDTKYKSSQQIIHLLVNAASLNANLLLNIGPMPNGTIQSEFVTRLDSVGKWMAKYGHTVYNTNGSAIKAKPWGAVTETDKEVYLHVFDAKATSITIDNFPYKVAKLCSLVDNKNVKYSLSKGQLKIDLAGLNRDDYDTVLKLDIKRK</sequence>